<gene>
    <name evidence="1" type="ORF">WCV65_13420</name>
</gene>
<proteinExistence type="predicted"/>
<evidence type="ECO:0000313" key="1">
    <source>
        <dbReference type="EMBL" id="WXB95561.1"/>
    </source>
</evidence>
<name>A0ABZ2NCT6_9BACI</name>
<dbReference type="Proteomes" id="UP001377337">
    <property type="component" value="Chromosome"/>
</dbReference>
<reference evidence="1 2" key="1">
    <citation type="submission" date="2024-02" db="EMBL/GenBank/DDBJ databases">
        <title>Seven novel Bacillus-like species.</title>
        <authorList>
            <person name="Liu G."/>
        </authorList>
    </citation>
    <scope>NUCLEOTIDE SEQUENCE [LARGE SCALE GENOMIC DNA]</scope>
    <source>
        <strain evidence="1 2">FJAT-52054</strain>
    </source>
</reference>
<sequence>MAEYKFYLEGVNMQTITTSYDNPVFISRGSSIIDATKEFAKESKLKYSGHESLQNGYRIYYEKSTLLKRKNKTYIYYVTE</sequence>
<evidence type="ECO:0000313" key="2">
    <source>
        <dbReference type="Proteomes" id="UP001377337"/>
    </source>
</evidence>
<keyword evidence="2" id="KW-1185">Reference proteome</keyword>
<dbReference type="EMBL" id="CP147407">
    <property type="protein sequence ID" value="WXB95561.1"/>
    <property type="molecule type" value="Genomic_DNA"/>
</dbReference>
<protein>
    <submittedName>
        <fullName evidence="1">Uncharacterized protein</fullName>
    </submittedName>
</protein>
<dbReference type="RefSeq" id="WP_338777125.1">
    <property type="nucleotide sequence ID" value="NZ_CP147407.1"/>
</dbReference>
<accession>A0ABZ2NCT6</accession>
<organism evidence="1 2">
    <name type="scientific">Metabacillus sediminis</name>
    <dbReference type="NCBI Taxonomy" id="3117746"/>
    <lineage>
        <taxon>Bacteria</taxon>
        <taxon>Bacillati</taxon>
        <taxon>Bacillota</taxon>
        <taxon>Bacilli</taxon>
        <taxon>Bacillales</taxon>
        <taxon>Bacillaceae</taxon>
        <taxon>Metabacillus</taxon>
    </lineage>
</organism>